<protein>
    <submittedName>
        <fullName evidence="18">Desmoglein-4-like</fullName>
    </submittedName>
</protein>
<evidence type="ECO:0000256" key="15">
    <source>
        <dbReference type="SAM" id="Phobius"/>
    </source>
</evidence>
<dbReference type="GO" id="GO:0005886">
    <property type="term" value="C:plasma membrane"/>
    <property type="evidence" value="ECO:0007669"/>
    <property type="project" value="UniProtKB-SubCell"/>
</dbReference>
<evidence type="ECO:0000313" key="18">
    <source>
        <dbReference type="Ensembl" id="ENSGWIP00000012911.1"/>
    </source>
</evidence>
<feature type="domain" description="Cadherin" evidence="17">
    <location>
        <begin position="352"/>
        <end position="450"/>
    </location>
</feature>
<name>A0A8C5E644_GOUWI</name>
<dbReference type="InterPro" id="IPR000233">
    <property type="entry name" value="Cadherin_Y-type_LIR"/>
</dbReference>
<dbReference type="FunFam" id="2.60.40.60:FF:000031">
    <property type="entry name" value="Cadherin 3"/>
    <property type="match status" value="1"/>
</dbReference>
<dbReference type="SMART" id="SM00112">
    <property type="entry name" value="CA"/>
    <property type="match status" value="3"/>
</dbReference>
<keyword evidence="9 15" id="KW-1133">Transmembrane helix</keyword>
<feature type="signal peptide" evidence="16">
    <location>
        <begin position="1"/>
        <end position="25"/>
    </location>
</feature>
<dbReference type="GO" id="GO:0005509">
    <property type="term" value="F:calcium ion binding"/>
    <property type="evidence" value="ECO:0007669"/>
    <property type="project" value="UniProtKB-UniRule"/>
</dbReference>
<evidence type="ECO:0000256" key="1">
    <source>
        <dbReference type="ARBA" id="ARBA00004568"/>
    </source>
</evidence>
<dbReference type="SUPFAM" id="SSF49313">
    <property type="entry name" value="Cadherin-like"/>
    <property type="match status" value="5"/>
</dbReference>
<evidence type="ECO:0000256" key="9">
    <source>
        <dbReference type="ARBA" id="ARBA00022989"/>
    </source>
</evidence>
<dbReference type="PANTHER" id="PTHR24025">
    <property type="entry name" value="DESMOGLEIN FAMILY MEMBER"/>
    <property type="match status" value="1"/>
</dbReference>
<feature type="chain" id="PRO_5034452150" evidence="16">
    <location>
        <begin position="26"/>
        <end position="1145"/>
    </location>
</feature>
<evidence type="ECO:0000256" key="6">
    <source>
        <dbReference type="ARBA" id="ARBA00022837"/>
    </source>
</evidence>
<dbReference type="PANTHER" id="PTHR24025:SF32">
    <property type="entry name" value="DESMOGLEIN-2"/>
    <property type="match status" value="1"/>
</dbReference>
<evidence type="ECO:0000256" key="4">
    <source>
        <dbReference type="ARBA" id="ARBA00022723"/>
    </source>
</evidence>
<evidence type="ECO:0000256" key="14">
    <source>
        <dbReference type="RuleBase" id="RU004357"/>
    </source>
</evidence>
<dbReference type="GO" id="GO:0045216">
    <property type="term" value="P:cell-cell junction organization"/>
    <property type="evidence" value="ECO:0007669"/>
    <property type="project" value="UniProtKB-ARBA"/>
</dbReference>
<keyword evidence="8" id="KW-0965">Cell junction</keyword>
<keyword evidence="2" id="KW-1003">Cell membrane</keyword>
<dbReference type="PROSITE" id="PS00232">
    <property type="entry name" value="CADHERIN_1"/>
    <property type="match status" value="2"/>
</dbReference>
<dbReference type="InterPro" id="IPR027397">
    <property type="entry name" value="Catenin-bd_sf"/>
</dbReference>
<evidence type="ECO:0000256" key="7">
    <source>
        <dbReference type="ARBA" id="ARBA00022889"/>
    </source>
</evidence>
<dbReference type="FunFam" id="2.60.40.60:FF:000068">
    <property type="entry name" value="Desmoglein 1"/>
    <property type="match status" value="1"/>
</dbReference>
<keyword evidence="4" id="KW-0479">Metal-binding</keyword>
<dbReference type="InterPro" id="IPR015919">
    <property type="entry name" value="Cadherin-like_sf"/>
</dbReference>
<evidence type="ECO:0000256" key="13">
    <source>
        <dbReference type="RuleBase" id="RU003318"/>
    </source>
</evidence>
<proteinExistence type="predicted"/>
<dbReference type="CDD" id="cd11304">
    <property type="entry name" value="Cadherin_repeat"/>
    <property type="match status" value="4"/>
</dbReference>
<evidence type="ECO:0000256" key="11">
    <source>
        <dbReference type="ARBA" id="ARBA00023180"/>
    </source>
</evidence>
<keyword evidence="3 13" id="KW-0812">Transmembrane</keyword>
<feature type="domain" description="Cadherin" evidence="17">
    <location>
        <begin position="142"/>
        <end position="254"/>
    </location>
</feature>
<evidence type="ECO:0000256" key="12">
    <source>
        <dbReference type="PROSITE-ProRule" id="PRU00043"/>
    </source>
</evidence>
<dbReference type="FunFam" id="2.60.40.60:FF:000011">
    <property type="entry name" value="Cadherin 1"/>
    <property type="match status" value="1"/>
</dbReference>
<evidence type="ECO:0000313" key="19">
    <source>
        <dbReference type="Proteomes" id="UP000694680"/>
    </source>
</evidence>
<gene>
    <name evidence="18" type="primary">LOC114461924</name>
</gene>
<dbReference type="GO" id="GO:0007156">
    <property type="term" value="P:homophilic cell adhesion via plasma membrane adhesion molecules"/>
    <property type="evidence" value="ECO:0007669"/>
    <property type="project" value="InterPro"/>
</dbReference>
<evidence type="ECO:0000256" key="5">
    <source>
        <dbReference type="ARBA" id="ARBA00022737"/>
    </source>
</evidence>
<comment type="function">
    <text evidence="14">Cadherins are calcium-dependent cell adhesion proteins.</text>
</comment>
<dbReference type="PRINTS" id="PR00205">
    <property type="entry name" value="CADHERIN"/>
</dbReference>
<dbReference type="GO" id="GO:0055113">
    <property type="term" value="P:epiboly involved in gastrulation with mouth forming second"/>
    <property type="evidence" value="ECO:0007669"/>
    <property type="project" value="UniProtKB-ARBA"/>
</dbReference>
<keyword evidence="16" id="KW-0732">Signal</keyword>
<reference evidence="18" key="2">
    <citation type="submission" date="2025-08" db="UniProtKB">
        <authorList>
            <consortium name="Ensembl"/>
        </authorList>
    </citation>
    <scope>IDENTIFICATION</scope>
</reference>
<reference evidence="18" key="1">
    <citation type="submission" date="2020-06" db="EMBL/GenBank/DDBJ databases">
        <authorList>
            <consortium name="Wellcome Sanger Institute Data Sharing"/>
        </authorList>
    </citation>
    <scope>NUCLEOTIDE SEQUENCE [LARGE SCALE GENOMIC DNA]</scope>
</reference>
<accession>A0A8C5E644</accession>
<dbReference type="PROSITE" id="PS50268">
    <property type="entry name" value="CADHERIN_2"/>
    <property type="match status" value="4"/>
</dbReference>
<dbReference type="InterPro" id="IPR050971">
    <property type="entry name" value="Cadherin-domain_protein"/>
</dbReference>
<dbReference type="Proteomes" id="UP000694680">
    <property type="component" value="Chromosome 4"/>
</dbReference>
<dbReference type="Gene3D" id="2.60.40.60">
    <property type="entry name" value="Cadherins"/>
    <property type="match status" value="5"/>
</dbReference>
<evidence type="ECO:0000256" key="2">
    <source>
        <dbReference type="ARBA" id="ARBA00022475"/>
    </source>
</evidence>
<keyword evidence="10 15" id="KW-0472">Membrane</keyword>
<keyword evidence="5" id="KW-0677">Repeat</keyword>
<feature type="transmembrane region" description="Helical" evidence="15">
    <location>
        <begin position="564"/>
        <end position="584"/>
    </location>
</feature>
<comment type="subcellular location">
    <subcellularLocation>
        <location evidence="1">Cell junction</location>
        <location evidence="1">Desmosome</location>
    </subcellularLocation>
    <subcellularLocation>
        <location evidence="13">Cell membrane</location>
        <topology evidence="13">Single-pass type I membrane protein</topology>
    </subcellularLocation>
</comment>
<evidence type="ECO:0000256" key="8">
    <source>
        <dbReference type="ARBA" id="ARBA00022949"/>
    </source>
</evidence>
<dbReference type="InterPro" id="IPR002126">
    <property type="entry name" value="Cadherin-like_dom"/>
</dbReference>
<dbReference type="FunFam" id="2.60.40.60:FF:000019">
    <property type="entry name" value="Cadherin 2"/>
    <property type="match status" value="1"/>
</dbReference>
<feature type="domain" description="Cadherin" evidence="17">
    <location>
        <begin position="61"/>
        <end position="143"/>
    </location>
</feature>
<keyword evidence="6 12" id="KW-0106">Calcium</keyword>
<keyword evidence="19" id="KW-1185">Reference proteome</keyword>
<dbReference type="GO" id="GO:0060027">
    <property type="term" value="P:convergent extension involved in gastrulation"/>
    <property type="evidence" value="ECO:0007669"/>
    <property type="project" value="UniProtKB-ARBA"/>
</dbReference>
<dbReference type="InterPro" id="IPR020894">
    <property type="entry name" value="Cadherin_CS"/>
</dbReference>
<organism evidence="18 19">
    <name type="scientific">Gouania willdenowi</name>
    <name type="common">Blunt-snouted clingfish</name>
    <name type="synonym">Lepadogaster willdenowi</name>
    <dbReference type="NCBI Taxonomy" id="441366"/>
    <lineage>
        <taxon>Eukaryota</taxon>
        <taxon>Metazoa</taxon>
        <taxon>Chordata</taxon>
        <taxon>Craniata</taxon>
        <taxon>Vertebrata</taxon>
        <taxon>Euteleostomi</taxon>
        <taxon>Actinopterygii</taxon>
        <taxon>Neopterygii</taxon>
        <taxon>Teleostei</taxon>
        <taxon>Neoteleostei</taxon>
        <taxon>Acanthomorphata</taxon>
        <taxon>Ovalentaria</taxon>
        <taxon>Blenniimorphae</taxon>
        <taxon>Blenniiformes</taxon>
        <taxon>Gobiesocoidei</taxon>
        <taxon>Gobiesocidae</taxon>
        <taxon>Gobiesocinae</taxon>
        <taxon>Gouania</taxon>
    </lineage>
</organism>
<dbReference type="Pfam" id="PF01049">
    <property type="entry name" value="CADH_Y-type_LIR"/>
    <property type="match status" value="1"/>
</dbReference>
<keyword evidence="11" id="KW-0325">Glycoprotein</keyword>
<evidence type="ECO:0000259" key="17">
    <source>
        <dbReference type="PROSITE" id="PS50268"/>
    </source>
</evidence>
<keyword evidence="7 13" id="KW-0130">Cell adhesion</keyword>
<dbReference type="Gene3D" id="4.10.900.10">
    <property type="entry name" value="TCF3-CBD (Catenin binding domain)"/>
    <property type="match status" value="1"/>
</dbReference>
<dbReference type="AlphaFoldDB" id="A0A8C5E644"/>
<sequence length="1145" mass="126213">MAWLSFPKAALLLLLVLAVLIGSEGKKRNVQRRKREWIIPPSKLRENTDYTHLEFIAKIRSDKDKDAEVEYSLSGPGADKPPYNLFVVDHLTGLVRITGKLDREKCPSYKLFGTARYRNGTTAEDDIPLIVTVIDENDNAPYFELHSGNIGEASKEGTFVMQLEGKDDDENGTMNAEISYSIISQEPSSARPMFTLDEKTGKIYVKEATLDRETHDFYKLIVKGTDMGGAQGGLTGTGTVEIKVLDINDNIPTLEKSEYAGSVDENVADVVVMRIKALDKDLEHTDNWLSVFTIAKGNEDDLFSIETDSETNEGILKLIKVDIFVAFVAFLSFLKIYFLIIFFSTVPVSEDSDTAPGTVLTVFAAVDPDTGEPAENINYAKAYDPDNWFTIDEETAEIKLNKVPDRESPFLIDGIYIAKILAISKDMPQSTATGTVAIQVVDSNDHCPTLKTTRNNLCTDKKTVYVTAVDEDAPPNAAPFTFNIMSDGKLGKWDTEIINETTAALHFNHTLWPGSYQLEIEVKDAQGLSCPAAEIFTVEVCTCVVGTDQCSFTRSRSQSISAGVIGLILMALCLLCLVPLLLLFCQCGGNDTVFPELFNDLPYDTEEHLISYHTEGNGEDKVGSMCTFPLKDSLLEYDFEGQGSSAGSVGCCSLLDSDSDLTFHEDFGPKFKKLAEICSPPTTNLTLSLMHTAENTCEAKVDADKVVLQPKLEHVQVEKADIKIANESFATKHVKSSVSVGNTGSSNINCNTNHSATSPISTQTIVLQQPPVYYATNPVLPMHFTIQPHLQNQLLLANGLYGTSLPGLCVIDAPHATSNTLINRADASSMPVQEIVSPLLASGFLGGPQSPGTSVLVNDSTSAVGPAMLLPFSSLMSQDSVVVEGFKAISPNTDDGYMLLQKKPESGDQVLSGPSPGFMLRGASLKKKAAPPQGDSGSAAQETQRWLLQHVAYKGRANIIYTDFIITWIGHAQLAKIVSLTFPNAAPGQQEMDKSISLAKVFGENWIDGRWSIRNLYFYINHVQGSHLFKLFQNVKHILKAITQKGLKVNNVFTKSCYSNNLAEKLHHDTYKVKHKRFIISAMFSNLVIVMCHGVNHNRYFSSVTPIKFVEKRANITIRNFYYLCYNMPCTIQENLTFIFFFFFF</sequence>
<feature type="domain" description="Cadherin" evidence="17">
    <location>
        <begin position="255"/>
        <end position="320"/>
    </location>
</feature>
<dbReference type="Ensembl" id="ENSGWIT00000014361.1">
    <property type="protein sequence ID" value="ENSGWIP00000012911.1"/>
    <property type="gene ID" value="ENSGWIG00000007458.1"/>
</dbReference>
<evidence type="ECO:0000256" key="10">
    <source>
        <dbReference type="ARBA" id="ARBA00023136"/>
    </source>
</evidence>
<evidence type="ECO:0000256" key="3">
    <source>
        <dbReference type="ARBA" id="ARBA00022692"/>
    </source>
</evidence>
<feature type="transmembrane region" description="Helical" evidence="15">
    <location>
        <begin position="323"/>
        <end position="343"/>
    </location>
</feature>
<dbReference type="FunFam" id="2.60.40.60:FF:000074">
    <property type="entry name" value="Desmoglein 4"/>
    <property type="match status" value="1"/>
</dbReference>
<reference evidence="18" key="3">
    <citation type="submission" date="2025-09" db="UniProtKB">
        <authorList>
            <consortium name="Ensembl"/>
        </authorList>
    </citation>
    <scope>IDENTIFICATION</scope>
</reference>
<dbReference type="Pfam" id="PF00028">
    <property type="entry name" value="Cadherin"/>
    <property type="match status" value="2"/>
</dbReference>
<evidence type="ECO:0000256" key="16">
    <source>
        <dbReference type="SAM" id="SignalP"/>
    </source>
</evidence>
<dbReference type="GO" id="GO:0030057">
    <property type="term" value="C:desmosome"/>
    <property type="evidence" value="ECO:0007669"/>
    <property type="project" value="UniProtKB-SubCell"/>
</dbReference>